<name>A0A1H1IQJ6_NATTX</name>
<protein>
    <submittedName>
        <fullName evidence="1">Uncharacterized protein</fullName>
    </submittedName>
</protein>
<evidence type="ECO:0000313" key="1">
    <source>
        <dbReference type="EMBL" id="SDR39952.1"/>
    </source>
</evidence>
<dbReference type="RefSeq" id="WP_090385169.1">
    <property type="nucleotide sequence ID" value="NZ_FNLC01000005.1"/>
</dbReference>
<sequence length="103" mass="10781">MRSKAFTLAVVALALVGFAASGAIAAADAGSDRSDVSPDEDDALEIVTYDVELVPLDSNESDLEAVELSNESAESYGASITETDGSNDIAFEVEMNESEEETE</sequence>
<organism evidence="1 2">
    <name type="scientific">Natronobacterium texcoconense</name>
    <dbReference type="NCBI Taxonomy" id="1095778"/>
    <lineage>
        <taxon>Archaea</taxon>
        <taxon>Methanobacteriati</taxon>
        <taxon>Methanobacteriota</taxon>
        <taxon>Stenosarchaea group</taxon>
        <taxon>Halobacteria</taxon>
        <taxon>Halobacteriales</taxon>
        <taxon>Natrialbaceae</taxon>
        <taxon>Natronobacterium</taxon>
    </lineage>
</organism>
<keyword evidence="2" id="KW-1185">Reference proteome</keyword>
<dbReference type="Proteomes" id="UP000198848">
    <property type="component" value="Unassembled WGS sequence"/>
</dbReference>
<gene>
    <name evidence="1" type="ORF">SAMN04489842_3725</name>
</gene>
<reference evidence="2" key="1">
    <citation type="submission" date="2016-10" db="EMBL/GenBank/DDBJ databases">
        <authorList>
            <person name="Varghese N."/>
            <person name="Submissions S."/>
        </authorList>
    </citation>
    <scope>NUCLEOTIDE SEQUENCE [LARGE SCALE GENOMIC DNA]</scope>
    <source>
        <strain evidence="2">DSM 24767</strain>
    </source>
</reference>
<accession>A0A1H1IQJ6</accession>
<dbReference type="AlphaFoldDB" id="A0A1H1IQJ6"/>
<dbReference type="EMBL" id="FNLC01000005">
    <property type="protein sequence ID" value="SDR39952.1"/>
    <property type="molecule type" value="Genomic_DNA"/>
</dbReference>
<proteinExistence type="predicted"/>
<evidence type="ECO:0000313" key="2">
    <source>
        <dbReference type="Proteomes" id="UP000198848"/>
    </source>
</evidence>